<evidence type="ECO:0000256" key="1">
    <source>
        <dbReference type="SAM" id="MobiDB-lite"/>
    </source>
</evidence>
<dbReference type="AlphaFoldDB" id="E9GDF5"/>
<dbReference type="HOGENOM" id="CLU_880707_0_0_1"/>
<feature type="compositionally biased region" description="Low complexity" evidence="1">
    <location>
        <begin position="105"/>
        <end position="116"/>
    </location>
</feature>
<feature type="region of interest" description="Disordered" evidence="1">
    <location>
        <begin position="98"/>
        <end position="117"/>
    </location>
</feature>
<sequence>MRLLLVMLLVSGLLIGESQAQRPIGLFFNTLYVNFRNWIGLGGGQSVSTLTSSQPTVVTVTATVTTTVIDSPISVPDDYVEFAPPNSIVPEVMITEASSTDSGMSTTATEESSTDSPLMFQENLPVESSTPAEDNQVELEIVTEGPELDHSDASVIEAMAQILLEIPTTTPESPTTPIVESETEAIVVKDVPPAAAPAVTTTTTTSFPRDSTTFATLAPKRTIHFSRPSWTPTFLKLANRGSTSRYFFPASFRRPKDSGFLEKETISLSPSKPLSVENSVPPRIPYVVKRQVEIESSMTVLNQQQSSVLIARAATD</sequence>
<dbReference type="OrthoDB" id="6377407at2759"/>
<feature type="chain" id="PRO_5003237364" evidence="2">
    <location>
        <begin position="21"/>
        <end position="316"/>
    </location>
</feature>
<name>E9GDF5_DAPPU</name>
<keyword evidence="2" id="KW-0732">Signal</keyword>
<evidence type="ECO:0000313" key="4">
    <source>
        <dbReference type="Proteomes" id="UP000000305"/>
    </source>
</evidence>
<dbReference type="InParanoid" id="E9GDF5"/>
<proteinExistence type="predicted"/>
<keyword evidence="4" id="KW-1185">Reference proteome</keyword>
<dbReference type="Proteomes" id="UP000000305">
    <property type="component" value="Unassembled WGS sequence"/>
</dbReference>
<dbReference type="KEGG" id="dpx:DAPPUDRAFT_223778"/>
<evidence type="ECO:0000313" key="3">
    <source>
        <dbReference type="EMBL" id="EFX82489.1"/>
    </source>
</evidence>
<feature type="signal peptide" evidence="2">
    <location>
        <begin position="1"/>
        <end position="20"/>
    </location>
</feature>
<gene>
    <name evidence="3" type="ORF">DAPPUDRAFT_223778</name>
</gene>
<evidence type="ECO:0000256" key="2">
    <source>
        <dbReference type="SAM" id="SignalP"/>
    </source>
</evidence>
<protein>
    <submittedName>
        <fullName evidence="3">Uncharacterized protein</fullName>
    </submittedName>
</protein>
<dbReference type="EMBL" id="GL732540">
    <property type="protein sequence ID" value="EFX82489.1"/>
    <property type="molecule type" value="Genomic_DNA"/>
</dbReference>
<reference evidence="3 4" key="1">
    <citation type="journal article" date="2011" name="Science">
        <title>The ecoresponsive genome of Daphnia pulex.</title>
        <authorList>
            <person name="Colbourne J.K."/>
            <person name="Pfrender M.E."/>
            <person name="Gilbert D."/>
            <person name="Thomas W.K."/>
            <person name="Tucker A."/>
            <person name="Oakley T.H."/>
            <person name="Tokishita S."/>
            <person name="Aerts A."/>
            <person name="Arnold G.J."/>
            <person name="Basu M.K."/>
            <person name="Bauer D.J."/>
            <person name="Caceres C.E."/>
            <person name="Carmel L."/>
            <person name="Casola C."/>
            <person name="Choi J.H."/>
            <person name="Detter J.C."/>
            <person name="Dong Q."/>
            <person name="Dusheyko S."/>
            <person name="Eads B.D."/>
            <person name="Frohlich T."/>
            <person name="Geiler-Samerotte K.A."/>
            <person name="Gerlach D."/>
            <person name="Hatcher P."/>
            <person name="Jogdeo S."/>
            <person name="Krijgsveld J."/>
            <person name="Kriventseva E.V."/>
            <person name="Kultz D."/>
            <person name="Laforsch C."/>
            <person name="Lindquist E."/>
            <person name="Lopez J."/>
            <person name="Manak J.R."/>
            <person name="Muller J."/>
            <person name="Pangilinan J."/>
            <person name="Patwardhan R.P."/>
            <person name="Pitluck S."/>
            <person name="Pritham E.J."/>
            <person name="Rechtsteiner A."/>
            <person name="Rho M."/>
            <person name="Rogozin I.B."/>
            <person name="Sakarya O."/>
            <person name="Salamov A."/>
            <person name="Schaack S."/>
            <person name="Shapiro H."/>
            <person name="Shiga Y."/>
            <person name="Skalitzky C."/>
            <person name="Smith Z."/>
            <person name="Souvorov A."/>
            <person name="Sung W."/>
            <person name="Tang Z."/>
            <person name="Tsuchiya D."/>
            <person name="Tu H."/>
            <person name="Vos H."/>
            <person name="Wang M."/>
            <person name="Wolf Y.I."/>
            <person name="Yamagata H."/>
            <person name="Yamada T."/>
            <person name="Ye Y."/>
            <person name="Shaw J.R."/>
            <person name="Andrews J."/>
            <person name="Crease T.J."/>
            <person name="Tang H."/>
            <person name="Lucas S.M."/>
            <person name="Robertson H.M."/>
            <person name="Bork P."/>
            <person name="Koonin E.V."/>
            <person name="Zdobnov E.M."/>
            <person name="Grigoriev I.V."/>
            <person name="Lynch M."/>
            <person name="Boore J.L."/>
        </authorList>
    </citation>
    <scope>NUCLEOTIDE SEQUENCE [LARGE SCALE GENOMIC DNA]</scope>
</reference>
<accession>E9GDF5</accession>
<organism evidence="3 4">
    <name type="scientific">Daphnia pulex</name>
    <name type="common">Water flea</name>
    <dbReference type="NCBI Taxonomy" id="6669"/>
    <lineage>
        <taxon>Eukaryota</taxon>
        <taxon>Metazoa</taxon>
        <taxon>Ecdysozoa</taxon>
        <taxon>Arthropoda</taxon>
        <taxon>Crustacea</taxon>
        <taxon>Branchiopoda</taxon>
        <taxon>Diplostraca</taxon>
        <taxon>Cladocera</taxon>
        <taxon>Anomopoda</taxon>
        <taxon>Daphniidae</taxon>
        <taxon>Daphnia</taxon>
    </lineage>
</organism>